<gene>
    <name evidence="1" type="ORF">APUU_20192A</name>
</gene>
<organism evidence="1 2">
    <name type="scientific">Aspergillus puulaauensis</name>
    <dbReference type="NCBI Taxonomy" id="1220207"/>
    <lineage>
        <taxon>Eukaryota</taxon>
        <taxon>Fungi</taxon>
        <taxon>Dikarya</taxon>
        <taxon>Ascomycota</taxon>
        <taxon>Pezizomycotina</taxon>
        <taxon>Eurotiomycetes</taxon>
        <taxon>Eurotiomycetidae</taxon>
        <taxon>Eurotiales</taxon>
        <taxon>Aspergillaceae</taxon>
        <taxon>Aspergillus</taxon>
    </lineage>
</organism>
<protein>
    <submittedName>
        <fullName evidence="1">Uncharacterized protein</fullName>
    </submittedName>
</protein>
<dbReference type="AlphaFoldDB" id="A0A7R7XEB7"/>
<name>A0A7R7XEB7_9EURO</name>
<dbReference type="RefSeq" id="XP_041551954.1">
    <property type="nucleotide sequence ID" value="XM_041698805.1"/>
</dbReference>
<accession>A0A7R7XEB7</accession>
<dbReference type="GeneID" id="64969765"/>
<dbReference type="Proteomes" id="UP000654913">
    <property type="component" value="Chromosome 2"/>
</dbReference>
<proteinExistence type="predicted"/>
<evidence type="ECO:0000313" key="1">
    <source>
        <dbReference type="EMBL" id="BCS19760.1"/>
    </source>
</evidence>
<dbReference type="OrthoDB" id="10379666at2759"/>
<keyword evidence="2" id="KW-1185">Reference proteome</keyword>
<reference evidence="1" key="1">
    <citation type="submission" date="2021-01" db="EMBL/GenBank/DDBJ databases">
        <authorList>
            <consortium name="Aspergillus puulaauensis MK2 genome sequencing consortium"/>
            <person name="Kazuki M."/>
            <person name="Futagami T."/>
        </authorList>
    </citation>
    <scope>NUCLEOTIDE SEQUENCE</scope>
    <source>
        <strain evidence="1">MK2</strain>
    </source>
</reference>
<sequence length="98" mass="10629">MAKPKTETMTTTAAQDIIQSITLVNRESESGDYAPALHPWSSSIPAVGHCAHGIRADRDGRLSHLWGSVMGLGTVLDRFVVVQPDEKEIFIFADNPAP</sequence>
<evidence type="ECO:0000313" key="2">
    <source>
        <dbReference type="Proteomes" id="UP000654913"/>
    </source>
</evidence>
<dbReference type="KEGG" id="apuu:APUU_20192A"/>
<dbReference type="EMBL" id="AP024444">
    <property type="protein sequence ID" value="BCS19760.1"/>
    <property type="molecule type" value="Genomic_DNA"/>
</dbReference>
<reference evidence="1" key="2">
    <citation type="submission" date="2021-02" db="EMBL/GenBank/DDBJ databases">
        <title>Aspergillus puulaauensis MK2 genome sequence.</title>
        <authorList>
            <person name="Futagami T."/>
            <person name="Mori K."/>
            <person name="Kadooka C."/>
            <person name="Tanaka T."/>
        </authorList>
    </citation>
    <scope>NUCLEOTIDE SEQUENCE</scope>
    <source>
        <strain evidence="1">MK2</strain>
    </source>
</reference>